<dbReference type="InterPro" id="IPR000871">
    <property type="entry name" value="Beta-lactam_class-A"/>
</dbReference>
<reference evidence="4" key="1">
    <citation type="journal article" date="2019" name="Int. J. Syst. Evol. Microbiol.">
        <title>The Global Catalogue of Microorganisms (GCM) 10K type strain sequencing project: providing services to taxonomists for standard genome sequencing and annotation.</title>
        <authorList>
            <consortium name="The Broad Institute Genomics Platform"/>
            <consortium name="The Broad Institute Genome Sequencing Center for Infectious Disease"/>
            <person name="Wu L."/>
            <person name="Ma J."/>
        </authorList>
    </citation>
    <scope>NUCLEOTIDE SEQUENCE [LARGE SCALE GENOMIC DNA]</scope>
    <source>
        <strain evidence="4">KCTC 42087</strain>
    </source>
</reference>
<dbReference type="Proteomes" id="UP001596074">
    <property type="component" value="Unassembled WGS sequence"/>
</dbReference>
<dbReference type="InterPro" id="IPR012338">
    <property type="entry name" value="Beta-lactam/transpept-like"/>
</dbReference>
<accession>A0ABW0ZXE1</accession>
<dbReference type="RefSeq" id="WP_378283214.1">
    <property type="nucleotide sequence ID" value="NZ_JBHSON010000023.1"/>
</dbReference>
<dbReference type="Pfam" id="PF13354">
    <property type="entry name" value="Beta-lactamase2"/>
    <property type="match status" value="1"/>
</dbReference>
<protein>
    <submittedName>
        <fullName evidence="3">Class A beta-lactamase</fullName>
        <ecNumber evidence="3">3.5.2.6</ecNumber>
    </submittedName>
</protein>
<keyword evidence="1" id="KW-0732">Signal</keyword>
<dbReference type="PRINTS" id="PR00118">
    <property type="entry name" value="BLACTAMASEA"/>
</dbReference>
<feature type="domain" description="Beta-lactamase class A catalytic" evidence="2">
    <location>
        <begin position="76"/>
        <end position="295"/>
    </location>
</feature>
<comment type="caution">
    <text evidence="3">The sequence shown here is derived from an EMBL/GenBank/DDBJ whole genome shotgun (WGS) entry which is preliminary data.</text>
</comment>
<dbReference type="PANTHER" id="PTHR35333:SF3">
    <property type="entry name" value="BETA-LACTAMASE-TYPE TRANSPEPTIDASE FOLD CONTAINING PROTEIN"/>
    <property type="match status" value="1"/>
</dbReference>
<proteinExistence type="predicted"/>
<dbReference type="NCBIfam" id="NF033103">
    <property type="entry name" value="bla_class_A"/>
    <property type="match status" value="1"/>
</dbReference>
<dbReference type="Gene3D" id="3.40.710.10">
    <property type="entry name" value="DD-peptidase/beta-lactamase superfamily"/>
    <property type="match status" value="1"/>
</dbReference>
<name>A0ABW0ZXE1_9ACTN</name>
<feature type="chain" id="PRO_5045417823" evidence="1">
    <location>
        <begin position="28"/>
        <end position="323"/>
    </location>
</feature>
<dbReference type="SUPFAM" id="SSF56601">
    <property type="entry name" value="beta-lactamase/transpeptidase-like"/>
    <property type="match status" value="1"/>
</dbReference>
<dbReference type="EMBL" id="JBHSON010000023">
    <property type="protein sequence ID" value="MFC5747596.1"/>
    <property type="molecule type" value="Genomic_DNA"/>
</dbReference>
<gene>
    <name evidence="3" type="primary">bla</name>
    <name evidence="3" type="ORF">ACFPZN_18360</name>
</gene>
<dbReference type="EC" id="3.5.2.6" evidence="3"/>
<feature type="signal peptide" evidence="1">
    <location>
        <begin position="1"/>
        <end position="27"/>
    </location>
</feature>
<organism evidence="3 4">
    <name type="scientific">Actinomadura rugatobispora</name>
    <dbReference type="NCBI Taxonomy" id="1994"/>
    <lineage>
        <taxon>Bacteria</taxon>
        <taxon>Bacillati</taxon>
        <taxon>Actinomycetota</taxon>
        <taxon>Actinomycetes</taxon>
        <taxon>Streptosporangiales</taxon>
        <taxon>Thermomonosporaceae</taxon>
        <taxon>Actinomadura</taxon>
    </lineage>
</organism>
<keyword evidence="4" id="KW-1185">Reference proteome</keyword>
<evidence type="ECO:0000259" key="2">
    <source>
        <dbReference type="Pfam" id="PF13354"/>
    </source>
</evidence>
<dbReference type="GO" id="GO:0008800">
    <property type="term" value="F:beta-lactamase activity"/>
    <property type="evidence" value="ECO:0007669"/>
    <property type="project" value="UniProtKB-EC"/>
</dbReference>
<evidence type="ECO:0000313" key="3">
    <source>
        <dbReference type="EMBL" id="MFC5747596.1"/>
    </source>
</evidence>
<sequence length="323" mass="33729">MRIPFRPRPRSAVALMAASALLAPACAANPPAAQTGAAKPVARTGALPSRITADPGLQRRLRALEVSYAGRIGAAAIDTATGKAVGYRAGERFPFNSMFKAYACAAVLRKARDTDPGLLDRVQHWKPGEVLENSPETKEYTDTGMTPAQLCRAAVTKSDGLAGNQLLKQIGGPAGLTGYFRSLGDPVGRLDRYEPDLTGWRPGEARDTTSPAAAAGALSRITVGDALHARDRERLVGWLRASVTGAERIRAGLPEDWTIGNKTGTGGAANHGTANDIAIAWPPGSSAPLVIAVFTNRNANGVPPDEKVIASTATALARALGRL</sequence>
<dbReference type="InterPro" id="IPR045155">
    <property type="entry name" value="Beta-lactam_cat"/>
</dbReference>
<evidence type="ECO:0000256" key="1">
    <source>
        <dbReference type="SAM" id="SignalP"/>
    </source>
</evidence>
<dbReference type="PANTHER" id="PTHR35333">
    <property type="entry name" value="BETA-LACTAMASE"/>
    <property type="match status" value="1"/>
</dbReference>
<keyword evidence="3" id="KW-0378">Hydrolase</keyword>
<evidence type="ECO:0000313" key="4">
    <source>
        <dbReference type="Proteomes" id="UP001596074"/>
    </source>
</evidence>